<name>A0A7J9KRY1_GOSSC</name>
<protein>
    <submittedName>
        <fullName evidence="1">Uncharacterized protein</fullName>
    </submittedName>
</protein>
<dbReference type="OrthoDB" id="1750221at2759"/>
<keyword evidence="2" id="KW-1185">Reference proteome</keyword>
<reference evidence="1 2" key="1">
    <citation type="journal article" date="2019" name="Genome Biol. Evol.">
        <title>Insights into the evolution of the New World diploid cottons (Gossypium, subgenus Houzingenia) based on genome sequencing.</title>
        <authorList>
            <person name="Grover C.E."/>
            <person name="Arick M.A. 2nd"/>
            <person name="Thrash A."/>
            <person name="Conover J.L."/>
            <person name="Sanders W.S."/>
            <person name="Peterson D.G."/>
            <person name="Frelichowski J.E."/>
            <person name="Scheffler J.A."/>
            <person name="Scheffler B.E."/>
            <person name="Wendel J.F."/>
        </authorList>
    </citation>
    <scope>NUCLEOTIDE SEQUENCE [LARGE SCALE GENOMIC DNA]</scope>
    <source>
        <strain evidence="1">1</strain>
        <tissue evidence="1">Leaf</tissue>
    </source>
</reference>
<dbReference type="AlphaFoldDB" id="A0A7J9KRY1"/>
<dbReference type="Proteomes" id="UP000593576">
    <property type="component" value="Unassembled WGS sequence"/>
</dbReference>
<evidence type="ECO:0000313" key="2">
    <source>
        <dbReference type="Proteomes" id="UP000593576"/>
    </source>
</evidence>
<gene>
    <name evidence="1" type="ORF">Goshw_012449</name>
</gene>
<accession>A0A7J9KRY1</accession>
<evidence type="ECO:0000313" key="1">
    <source>
        <dbReference type="EMBL" id="MBA0849170.1"/>
    </source>
</evidence>
<comment type="caution">
    <text evidence="1">The sequence shown here is derived from an EMBL/GenBank/DDBJ whole genome shotgun (WGS) entry which is preliminary data.</text>
</comment>
<sequence>MEAKFVKLNLEDEDEEVILCKKDSSNEKDEHRLCLVGKALTDCVMRKASARLGGQSGSKKIDVGAVGSKWGLPIGWKEEYGLQLKSFSVNHIDVEIMEKNECCLGDS</sequence>
<dbReference type="EMBL" id="JABFAF010000002">
    <property type="protein sequence ID" value="MBA0849170.1"/>
    <property type="molecule type" value="Genomic_DNA"/>
</dbReference>
<proteinExistence type="predicted"/>
<organism evidence="1 2">
    <name type="scientific">Gossypium schwendimanii</name>
    <name type="common">Cotton</name>
    <dbReference type="NCBI Taxonomy" id="34291"/>
    <lineage>
        <taxon>Eukaryota</taxon>
        <taxon>Viridiplantae</taxon>
        <taxon>Streptophyta</taxon>
        <taxon>Embryophyta</taxon>
        <taxon>Tracheophyta</taxon>
        <taxon>Spermatophyta</taxon>
        <taxon>Magnoliopsida</taxon>
        <taxon>eudicotyledons</taxon>
        <taxon>Gunneridae</taxon>
        <taxon>Pentapetalae</taxon>
        <taxon>rosids</taxon>
        <taxon>malvids</taxon>
        <taxon>Malvales</taxon>
        <taxon>Malvaceae</taxon>
        <taxon>Malvoideae</taxon>
        <taxon>Gossypium</taxon>
    </lineage>
</organism>